<dbReference type="EMBL" id="JACVVK020000186">
    <property type="protein sequence ID" value="KAK7485920.1"/>
    <property type="molecule type" value="Genomic_DNA"/>
</dbReference>
<accession>A0ABD0KG17</accession>
<feature type="signal peptide" evidence="3">
    <location>
        <begin position="1"/>
        <end position="25"/>
    </location>
</feature>
<keyword evidence="3" id="KW-0732">Signal</keyword>
<evidence type="ECO:0000313" key="5">
    <source>
        <dbReference type="Proteomes" id="UP001519460"/>
    </source>
</evidence>
<feature type="compositionally biased region" description="Polar residues" evidence="1">
    <location>
        <begin position="234"/>
        <end position="243"/>
    </location>
</feature>
<feature type="transmembrane region" description="Helical" evidence="2">
    <location>
        <begin position="392"/>
        <end position="413"/>
    </location>
</feature>
<keyword evidence="5" id="KW-1185">Reference proteome</keyword>
<evidence type="ECO:0000256" key="2">
    <source>
        <dbReference type="SAM" id="Phobius"/>
    </source>
</evidence>
<feature type="compositionally biased region" description="Low complexity" evidence="1">
    <location>
        <begin position="259"/>
        <end position="272"/>
    </location>
</feature>
<keyword evidence="2" id="KW-1133">Transmembrane helix</keyword>
<sequence>MIACRFVAASPLMVWLGLEFQTGLTWRDGQVASWPSKDTAPSSSFPCVMAAPQNRLDLLWKSTDCLSEVPTFLCQSTTNEECTFDTYPGKGVSSEWKLTSPLNAAQCMSHCNTQLYHGKECWAVTMDTLTDVCFLYYDECPLFLKNTSASVYNVSTMTLYVRSCFTFEIYDNSTEDINTVLYETSDGTNTSGQPTTANDELASSTSQTPTTAEYAATSTEHSTTASERETSTTNQLTVTAEQQTTKREDQSTTREQETTTDQQTTTTLANEGTTEDRVLTSEEQTTLFAASQTTGVKLTTELPLTSEGGTSAHAQTSTSWTPAVTVPSKDLHRQCACQCKPTTPDSNNTTNEAMVQKLLRELAIDAQQTSLNKRKSKSIPDNRVSATTIGCMGIGVLVTVIGVIVIMDMTNFLRRPASKSRRRNKNH</sequence>
<keyword evidence="2" id="KW-0472">Membrane</keyword>
<organism evidence="4 5">
    <name type="scientific">Batillaria attramentaria</name>
    <dbReference type="NCBI Taxonomy" id="370345"/>
    <lineage>
        <taxon>Eukaryota</taxon>
        <taxon>Metazoa</taxon>
        <taxon>Spiralia</taxon>
        <taxon>Lophotrochozoa</taxon>
        <taxon>Mollusca</taxon>
        <taxon>Gastropoda</taxon>
        <taxon>Caenogastropoda</taxon>
        <taxon>Sorbeoconcha</taxon>
        <taxon>Cerithioidea</taxon>
        <taxon>Batillariidae</taxon>
        <taxon>Batillaria</taxon>
    </lineage>
</organism>
<feature type="chain" id="PRO_5044758547" description="Apple domain-containing protein" evidence="3">
    <location>
        <begin position="26"/>
        <end position="427"/>
    </location>
</feature>
<keyword evidence="2" id="KW-0812">Transmembrane</keyword>
<dbReference type="AlphaFoldDB" id="A0ABD0KG17"/>
<protein>
    <recommendedName>
        <fullName evidence="6">Apple domain-containing protein</fullName>
    </recommendedName>
</protein>
<feature type="compositionally biased region" description="Low complexity" evidence="1">
    <location>
        <begin position="208"/>
        <end position="225"/>
    </location>
</feature>
<evidence type="ECO:0000256" key="3">
    <source>
        <dbReference type="SAM" id="SignalP"/>
    </source>
</evidence>
<comment type="caution">
    <text evidence="4">The sequence shown here is derived from an EMBL/GenBank/DDBJ whole genome shotgun (WGS) entry which is preliminary data.</text>
</comment>
<feature type="region of interest" description="Disordered" evidence="1">
    <location>
        <begin position="184"/>
        <end position="278"/>
    </location>
</feature>
<gene>
    <name evidence="4" type="ORF">BaRGS_00022786</name>
</gene>
<dbReference type="Proteomes" id="UP001519460">
    <property type="component" value="Unassembled WGS sequence"/>
</dbReference>
<evidence type="ECO:0000313" key="4">
    <source>
        <dbReference type="EMBL" id="KAK7485920.1"/>
    </source>
</evidence>
<evidence type="ECO:0000256" key="1">
    <source>
        <dbReference type="SAM" id="MobiDB-lite"/>
    </source>
</evidence>
<reference evidence="4 5" key="1">
    <citation type="journal article" date="2023" name="Sci. Data">
        <title>Genome assembly of the Korean intertidal mud-creeper Batillaria attramentaria.</title>
        <authorList>
            <person name="Patra A.K."/>
            <person name="Ho P.T."/>
            <person name="Jun S."/>
            <person name="Lee S.J."/>
            <person name="Kim Y."/>
            <person name="Won Y.J."/>
        </authorList>
    </citation>
    <scope>NUCLEOTIDE SEQUENCE [LARGE SCALE GENOMIC DNA]</scope>
    <source>
        <strain evidence="4">Wonlab-2016</strain>
    </source>
</reference>
<evidence type="ECO:0008006" key="6">
    <source>
        <dbReference type="Google" id="ProtNLM"/>
    </source>
</evidence>
<name>A0ABD0KG17_9CAEN</name>
<feature type="compositionally biased region" description="Polar residues" evidence="1">
    <location>
        <begin position="184"/>
        <end position="207"/>
    </location>
</feature>
<feature type="compositionally biased region" description="Basic and acidic residues" evidence="1">
    <location>
        <begin position="244"/>
        <end position="257"/>
    </location>
</feature>
<proteinExistence type="predicted"/>